<dbReference type="RefSeq" id="WP_266122328.1">
    <property type="nucleotide sequence ID" value="NZ_JAJHNU010000001.1"/>
</dbReference>
<keyword evidence="3" id="KW-1185">Reference proteome</keyword>
<evidence type="ECO:0000313" key="3">
    <source>
        <dbReference type="Proteomes" id="UP001168613"/>
    </source>
</evidence>
<dbReference type="Proteomes" id="UP001168613">
    <property type="component" value="Unassembled WGS sequence"/>
</dbReference>
<reference evidence="2" key="1">
    <citation type="submission" date="2021-11" db="EMBL/GenBank/DDBJ databases">
        <title>Draft genome sequence of Alcaligenes endophyticus type strain CCUG 75668T.</title>
        <authorList>
            <person name="Salva-Serra F."/>
            <person name="Duran R.E."/>
            <person name="Seeger M."/>
            <person name="Moore E.R.B."/>
            <person name="Jaen-Luchoro D."/>
        </authorList>
    </citation>
    <scope>NUCLEOTIDE SEQUENCE</scope>
    <source>
        <strain evidence="2">CCUG 75668</strain>
    </source>
</reference>
<feature type="transmembrane region" description="Helical" evidence="1">
    <location>
        <begin position="240"/>
        <end position="262"/>
    </location>
</feature>
<keyword evidence="1" id="KW-0472">Membrane</keyword>
<proteinExistence type="predicted"/>
<organism evidence="2 3">
    <name type="scientific">Alcaligenes endophyticus</name>
    <dbReference type="NCBI Taxonomy" id="1929088"/>
    <lineage>
        <taxon>Bacteria</taxon>
        <taxon>Pseudomonadati</taxon>
        <taxon>Pseudomonadota</taxon>
        <taxon>Betaproteobacteria</taxon>
        <taxon>Burkholderiales</taxon>
        <taxon>Alcaligenaceae</taxon>
        <taxon>Alcaligenes</taxon>
    </lineage>
</organism>
<keyword evidence="1" id="KW-0812">Transmembrane</keyword>
<feature type="transmembrane region" description="Helical" evidence="1">
    <location>
        <begin position="60"/>
        <end position="79"/>
    </location>
</feature>
<evidence type="ECO:0000313" key="2">
    <source>
        <dbReference type="EMBL" id="MDN4120352.1"/>
    </source>
</evidence>
<evidence type="ECO:0000256" key="1">
    <source>
        <dbReference type="SAM" id="Phobius"/>
    </source>
</evidence>
<protein>
    <recommendedName>
        <fullName evidence="4">DUF4282 domain-containing protein</fullName>
    </recommendedName>
</protein>
<accession>A0ABT8EGH5</accession>
<dbReference type="EMBL" id="JAJHNU010000001">
    <property type="protein sequence ID" value="MDN4120352.1"/>
    <property type="molecule type" value="Genomic_DNA"/>
</dbReference>
<evidence type="ECO:0008006" key="4">
    <source>
        <dbReference type="Google" id="ProtNLM"/>
    </source>
</evidence>
<feature type="transmembrane region" description="Helical" evidence="1">
    <location>
        <begin position="20"/>
        <end position="48"/>
    </location>
</feature>
<keyword evidence="1" id="KW-1133">Transmembrane helix</keyword>
<name>A0ABT8EGH5_9BURK</name>
<feature type="transmembrane region" description="Helical" evidence="1">
    <location>
        <begin position="214"/>
        <end position="234"/>
    </location>
</feature>
<comment type="caution">
    <text evidence="2">The sequence shown here is derived from an EMBL/GenBank/DDBJ whole genome shotgun (WGS) entry which is preliminary data.</text>
</comment>
<sequence>MWDFSIKRSLALMAQTMPFIVLRCAVYFGITLAYILITGIGSGIGWGVGGLGSEGFQASAAFWGGAIGLGLTAGVVYLLREYLLYMVKAGHIAVMVSLLDGKPFAAGKSQIEQANSVVKARFAQANVLFVLDQLIKGAVTSITGLIQGLGTLLPIPGIPALMNLVRAFLRVAVGLVDEIILAYAIRTESDNPWGSARSALVLYGQNAKGLLKNAAWLTLFTYGLTLVLFLFLLAPAAALVYIMPGAWSAGGVIIALVLAWAIKAAIIEPFAIACLLQAYFRAIEGQEPDPVWESRLDGVSRQFGQLKDKAASWTHPAPEANAHAKQ</sequence>
<gene>
    <name evidence="2" type="ORF">LMS43_03505</name>
</gene>